<dbReference type="SUPFAM" id="SSF55486">
    <property type="entry name" value="Metalloproteases ('zincins'), catalytic domain"/>
    <property type="match status" value="1"/>
</dbReference>
<dbReference type="Gene3D" id="3.40.390.10">
    <property type="entry name" value="Collagenase (Catalytic Domain)"/>
    <property type="match status" value="1"/>
</dbReference>
<evidence type="ECO:0000256" key="2">
    <source>
        <dbReference type="ARBA" id="ARBA00022670"/>
    </source>
</evidence>
<accession>A0A7S4QLZ3</accession>
<dbReference type="GO" id="GO:0006518">
    <property type="term" value="P:peptide metabolic process"/>
    <property type="evidence" value="ECO:0007669"/>
    <property type="project" value="TreeGrafter"/>
</dbReference>
<protein>
    <recommendedName>
        <fullName evidence="8">Peptidase M3A/M3B catalytic domain-containing protein</fullName>
    </recommendedName>
</protein>
<evidence type="ECO:0000256" key="3">
    <source>
        <dbReference type="ARBA" id="ARBA00022723"/>
    </source>
</evidence>
<dbReference type="InterPro" id="IPR001567">
    <property type="entry name" value="Pept_M3A_M3B_dom"/>
</dbReference>
<dbReference type="EMBL" id="HBNS01004679">
    <property type="protein sequence ID" value="CAE4585644.1"/>
    <property type="molecule type" value="Transcribed_RNA"/>
</dbReference>
<feature type="domain" description="Peptidase M3A/M3B catalytic" evidence="8">
    <location>
        <begin position="279"/>
        <end position="729"/>
    </location>
</feature>
<evidence type="ECO:0000256" key="5">
    <source>
        <dbReference type="ARBA" id="ARBA00022833"/>
    </source>
</evidence>
<dbReference type="InterPro" id="IPR024079">
    <property type="entry name" value="MetalloPept_cat_dom_sf"/>
</dbReference>
<name>A0A7S4QLZ3_9STRA</name>
<dbReference type="GO" id="GO:0004222">
    <property type="term" value="F:metalloendopeptidase activity"/>
    <property type="evidence" value="ECO:0007669"/>
    <property type="project" value="InterPro"/>
</dbReference>
<reference evidence="9" key="1">
    <citation type="submission" date="2021-01" db="EMBL/GenBank/DDBJ databases">
        <authorList>
            <person name="Corre E."/>
            <person name="Pelletier E."/>
            <person name="Niang G."/>
            <person name="Scheremetjew M."/>
            <person name="Finn R."/>
            <person name="Kale V."/>
            <person name="Holt S."/>
            <person name="Cochrane G."/>
            <person name="Meng A."/>
            <person name="Brown T."/>
            <person name="Cohen L."/>
        </authorList>
    </citation>
    <scope>NUCLEOTIDE SEQUENCE</scope>
    <source>
        <strain evidence="9">GSO104</strain>
    </source>
</reference>
<comment type="similarity">
    <text evidence="1 7">Belongs to the peptidase M3 family.</text>
</comment>
<keyword evidence="5 7" id="KW-0862">Zinc</keyword>
<evidence type="ECO:0000259" key="8">
    <source>
        <dbReference type="Pfam" id="PF01432"/>
    </source>
</evidence>
<proteinExistence type="inferred from homology"/>
<dbReference type="InterPro" id="IPR024080">
    <property type="entry name" value="Neurolysin/TOP_N"/>
</dbReference>
<dbReference type="Gene3D" id="1.10.1370.10">
    <property type="entry name" value="Neurolysin, domain 3"/>
    <property type="match status" value="1"/>
</dbReference>
<dbReference type="GO" id="GO:0046872">
    <property type="term" value="F:metal ion binding"/>
    <property type="evidence" value="ECO:0007669"/>
    <property type="project" value="UniProtKB-UniRule"/>
</dbReference>
<keyword evidence="2 7" id="KW-0645">Protease</keyword>
<organism evidence="9">
    <name type="scientific">Ditylum brightwellii</name>
    <dbReference type="NCBI Taxonomy" id="49249"/>
    <lineage>
        <taxon>Eukaryota</taxon>
        <taxon>Sar</taxon>
        <taxon>Stramenopiles</taxon>
        <taxon>Ochrophyta</taxon>
        <taxon>Bacillariophyta</taxon>
        <taxon>Mediophyceae</taxon>
        <taxon>Lithodesmiophycidae</taxon>
        <taxon>Lithodesmiales</taxon>
        <taxon>Lithodesmiaceae</taxon>
        <taxon>Ditylum</taxon>
    </lineage>
</organism>
<dbReference type="Pfam" id="PF01432">
    <property type="entry name" value="Peptidase_M3"/>
    <property type="match status" value="1"/>
</dbReference>
<dbReference type="InterPro" id="IPR045090">
    <property type="entry name" value="Pept_M3A_M3B"/>
</dbReference>
<keyword evidence="3 7" id="KW-0479">Metal-binding</keyword>
<dbReference type="PANTHER" id="PTHR11804">
    <property type="entry name" value="PROTEASE M3 THIMET OLIGOPEPTIDASE-RELATED"/>
    <property type="match status" value="1"/>
</dbReference>
<dbReference type="GO" id="GO:0005758">
    <property type="term" value="C:mitochondrial intermembrane space"/>
    <property type="evidence" value="ECO:0007669"/>
    <property type="project" value="TreeGrafter"/>
</dbReference>
<dbReference type="PANTHER" id="PTHR11804:SF84">
    <property type="entry name" value="SACCHAROLYSIN"/>
    <property type="match status" value="1"/>
</dbReference>
<evidence type="ECO:0000313" key="9">
    <source>
        <dbReference type="EMBL" id="CAE4585644.1"/>
    </source>
</evidence>
<dbReference type="AlphaFoldDB" id="A0A7S4QLZ3"/>
<sequence length="735" mass="83118">MPHAPLCPCCLKAYKDTILSNDNKSSYSKNEKSTISFLTLCGTCAPDDVEKALARKALNSANDDVLVPPIVWLLTTEEIRDKTDEIIRETEENLNQIGSIPLNEVTFDNTISKLMMPPNYKTNPYVAACKFLQHCSTDPQIREEASKAGKAFSASRVSGRMRKDVYQRVKTFSQTEECKNNLDEYQLHFVKSALNDFERAGLALADEDGEKLKMLLEKDAAVCAEFGTNLGSDDTKLFFTPEELAGCGDDFVKERLGKDEEGKCTITLKYPDIIPIGTNCEMSETRRKVVEAREGVNAYKNNIELVAQGIALRKEIASMLGYDSWAEYICSKRMSGSYKAVDDFLSSLEAKLMDTAKENYDTLLQLKKQHCLEQNVEFDEKLNAWDTGFYNNILLKTKYGVDAEKIREYFPLDHVVETTLLIYQELLGLTFEELHKGSFWSWHADVRCFHVCDSISKENIGHFYLDLHPREGKYGHAAIFHLVKRSVGGQGAVDCMLCNLPPASSDGKPSLLRHQNVVTFFHEFGHIMHALCSEGIGNMTHLAKCPRDFVEAPSQMLENWVWQKEVLERLSKHHETGKPLPDVMLQSMIKAKHVNVALNSLRQIYLSRLDLTIHGTNPPENAARLQSLVDELRPKITLIENPPGNNMLRTFNHLMNQYSASYYGYMWAEMLSADMFATRFEKEGIMNSSVGMDYRKMVLAPGGTHNITDHLAKFLGRPPNDEAFLKSRGITKMDV</sequence>
<gene>
    <name evidence="9" type="ORF">DBRI00130_LOCUS3791</name>
</gene>
<evidence type="ECO:0000256" key="4">
    <source>
        <dbReference type="ARBA" id="ARBA00022801"/>
    </source>
</evidence>
<evidence type="ECO:0000256" key="7">
    <source>
        <dbReference type="RuleBase" id="RU003435"/>
    </source>
</evidence>
<dbReference type="CDD" id="cd06455">
    <property type="entry name" value="M3A_TOP"/>
    <property type="match status" value="1"/>
</dbReference>
<evidence type="ECO:0000256" key="1">
    <source>
        <dbReference type="ARBA" id="ARBA00006040"/>
    </source>
</evidence>
<dbReference type="InterPro" id="IPR024077">
    <property type="entry name" value="Neurolysin/TOP_dom2"/>
</dbReference>
<comment type="cofactor">
    <cofactor evidence="7">
        <name>Zn(2+)</name>
        <dbReference type="ChEBI" id="CHEBI:29105"/>
    </cofactor>
    <text evidence="7">Binds 1 zinc ion.</text>
</comment>
<evidence type="ECO:0000256" key="6">
    <source>
        <dbReference type="ARBA" id="ARBA00023049"/>
    </source>
</evidence>
<keyword evidence="4 7" id="KW-0378">Hydrolase</keyword>
<dbReference type="GO" id="GO:0006508">
    <property type="term" value="P:proteolysis"/>
    <property type="evidence" value="ECO:0007669"/>
    <property type="project" value="UniProtKB-KW"/>
</dbReference>
<dbReference type="Gene3D" id="1.20.1050.40">
    <property type="entry name" value="Endopeptidase. Chain P, domain 1"/>
    <property type="match status" value="1"/>
</dbReference>
<keyword evidence="6 7" id="KW-0482">Metalloprotease</keyword>